<dbReference type="AlphaFoldDB" id="A0A1R0F9A5"/>
<dbReference type="SUPFAM" id="SSF53335">
    <property type="entry name" value="S-adenosyl-L-methionine-dependent methyltransferases"/>
    <property type="match status" value="1"/>
</dbReference>
<dbReference type="GO" id="GO:0032259">
    <property type="term" value="P:methylation"/>
    <property type="evidence" value="ECO:0007669"/>
    <property type="project" value="UniProtKB-KW"/>
</dbReference>
<gene>
    <name evidence="4" type="ORF">PEB0149_009910</name>
</gene>
<comment type="similarity">
    <text evidence="1">Belongs to the methyltransferase superfamily. L-isoaspartyl/D-aspartyl protein methyltransferase family.</text>
</comment>
<evidence type="ECO:0000313" key="4">
    <source>
        <dbReference type="EMBL" id="OLY43564.1"/>
    </source>
</evidence>
<proteinExistence type="inferred from homology"/>
<comment type="caution">
    <text evidence="4">The sequence shown here is derived from an EMBL/GenBank/DDBJ whole genome shotgun (WGS) entry which is preliminary data.</text>
</comment>
<name>A0A1R0F9A5_9HYPH</name>
<keyword evidence="4" id="KW-0808">Transferase</keyword>
<reference evidence="4 5" key="1">
    <citation type="submission" date="2016-12" db="EMBL/GenBank/DDBJ databases">
        <title>Comparative genomics of Bartonella apis.</title>
        <authorList>
            <person name="Engel P."/>
        </authorList>
    </citation>
    <scope>NUCLEOTIDE SEQUENCE [LARGE SCALE GENOMIC DNA]</scope>
    <source>
        <strain evidence="4 5">PEB0149</strain>
    </source>
</reference>
<protein>
    <recommendedName>
        <fullName evidence="2">Protein-L-isoaspartate O-methyltransferase</fullName>
    </recommendedName>
    <alternativeName>
        <fullName evidence="3">Protein L-isoaspartyl methyltransferase</fullName>
    </alternativeName>
</protein>
<dbReference type="PANTHER" id="PTHR11579:SF18">
    <property type="entry name" value="PROTEIN-L-ISOASPARTATE O-METHYLTRANSFERASE"/>
    <property type="match status" value="1"/>
</dbReference>
<keyword evidence="4" id="KW-0489">Methyltransferase</keyword>
<dbReference type="Pfam" id="PF01135">
    <property type="entry name" value="PCMT"/>
    <property type="match status" value="1"/>
</dbReference>
<dbReference type="PANTHER" id="PTHR11579">
    <property type="entry name" value="PROTEIN-L-ISOASPARTATE O-METHYLTRANSFERASE"/>
    <property type="match status" value="1"/>
</dbReference>
<dbReference type="Proteomes" id="UP000187344">
    <property type="component" value="Unassembled WGS sequence"/>
</dbReference>
<dbReference type="CDD" id="cd02440">
    <property type="entry name" value="AdoMet_MTases"/>
    <property type="match status" value="1"/>
</dbReference>
<dbReference type="RefSeq" id="WP_075868555.1">
    <property type="nucleotide sequence ID" value="NZ_LXYT01000001.1"/>
</dbReference>
<evidence type="ECO:0000313" key="5">
    <source>
        <dbReference type="Proteomes" id="UP000187344"/>
    </source>
</evidence>
<dbReference type="GeneID" id="92992318"/>
<organism evidence="4 5">
    <name type="scientific">Bartonella apis</name>
    <dbReference type="NCBI Taxonomy" id="1686310"/>
    <lineage>
        <taxon>Bacteria</taxon>
        <taxon>Pseudomonadati</taxon>
        <taxon>Pseudomonadota</taxon>
        <taxon>Alphaproteobacteria</taxon>
        <taxon>Hyphomicrobiales</taxon>
        <taxon>Bartonellaceae</taxon>
        <taxon>Bartonella</taxon>
    </lineage>
</organism>
<sequence>MAADFAMLRQRMVDGQIRTVDVTKLSVLAAFLSIPREKFVPAKFEELSYSDETIPLAAPRAGGCGRYLMKPAALAKLLQAADIKSEDIVLDIGAGTGYSAALLSKLASSVIALEQDEKLAAIANENMQKGGYDNVVVVSGELTKGYAEEGPFDVILLEGAVDFIPDALFAQLREGGRLVVAEGHGNSAVARVYMKEDGVVSARRIFNLAINPLEGFQKTPEFVF</sequence>
<dbReference type="OrthoDB" id="9798496at2"/>
<evidence type="ECO:0000256" key="3">
    <source>
        <dbReference type="ARBA" id="ARBA00030757"/>
    </source>
</evidence>
<evidence type="ECO:0000256" key="1">
    <source>
        <dbReference type="ARBA" id="ARBA00005369"/>
    </source>
</evidence>
<dbReference type="InterPro" id="IPR000682">
    <property type="entry name" value="PCMT"/>
</dbReference>
<dbReference type="GO" id="GO:0004719">
    <property type="term" value="F:protein-L-isoaspartate (D-aspartate) O-methyltransferase activity"/>
    <property type="evidence" value="ECO:0007669"/>
    <property type="project" value="InterPro"/>
</dbReference>
<keyword evidence="5" id="KW-1185">Reference proteome</keyword>
<dbReference type="Gene3D" id="3.40.50.150">
    <property type="entry name" value="Vaccinia Virus protein VP39"/>
    <property type="match status" value="1"/>
</dbReference>
<evidence type="ECO:0000256" key="2">
    <source>
        <dbReference type="ARBA" id="ARBA00013346"/>
    </source>
</evidence>
<accession>A0A1R0F9A5</accession>
<dbReference type="InterPro" id="IPR029063">
    <property type="entry name" value="SAM-dependent_MTases_sf"/>
</dbReference>
<dbReference type="GO" id="GO:0005737">
    <property type="term" value="C:cytoplasm"/>
    <property type="evidence" value="ECO:0007669"/>
    <property type="project" value="TreeGrafter"/>
</dbReference>
<dbReference type="EMBL" id="LXYT01000001">
    <property type="protein sequence ID" value="OLY43564.1"/>
    <property type="molecule type" value="Genomic_DNA"/>
</dbReference>